<evidence type="ECO:0000256" key="7">
    <source>
        <dbReference type="ARBA" id="ARBA00023204"/>
    </source>
</evidence>
<reference evidence="11" key="1">
    <citation type="submission" date="2018-06" db="EMBL/GenBank/DDBJ databases">
        <authorList>
            <person name="Zhirakovskaya E."/>
        </authorList>
    </citation>
    <scope>NUCLEOTIDE SEQUENCE</scope>
</reference>
<gene>
    <name evidence="11" type="ORF">MNBD_GAMMA24-2065</name>
</gene>
<sequence length="556" mass="61873">MLTHIHIWNFAIVEKLDLELEGGMTVLTGETGAGKSILLDALGLALGDRADSWVIRHGAEKAEISVTFNTSKTTAAEAWLKEHELASAEECIIRRTISTSGSRAFINGKPCPITLLRELGGMLVDLHGQHEHHSLLRREVQQQLLDDYADHPALLRVVAQAFQQWQGLNQDMQELSLLRSERSSQIELLRYQISELDALNLGEGEADKLDAEHLRLANARQILESSDRILNSLEENDQTSVNALLSRSLSDLQSLITMDSSLESAAGLLDSASIQINEAITELRHYRDNLELDPQRLTDIEDRLASITDLCRKHQVPARELPAHFIHLQEELAKLEQADIRAGRLQQDIEQARAEYQSQARKLSQSRNKAAKKFSAQISERMQQLGMEGGRFEIALRPREEHDFSKQGQELVEFVVSANPGQPLKPLSKVASGGELSRISLAIQVISADLSRTPTLIFDEVDVGIGGRVAEIVGRQLRQLGSHQQIICVTHLPQVAALGQHHLQICKQAEAEHTSSKIQTLSEAQRIDEIARMLGGLKITEQTLNHAREMIEEAQA</sequence>
<proteinExistence type="inferred from homology"/>
<dbReference type="EMBL" id="UOFZ01000113">
    <property type="protein sequence ID" value="VAX13328.1"/>
    <property type="molecule type" value="Genomic_DNA"/>
</dbReference>
<dbReference type="AlphaFoldDB" id="A0A3B1BPC1"/>
<keyword evidence="6" id="KW-0067">ATP-binding</keyword>
<evidence type="ECO:0000256" key="4">
    <source>
        <dbReference type="ARBA" id="ARBA00022741"/>
    </source>
</evidence>
<dbReference type="PANTHER" id="PTHR11059">
    <property type="entry name" value="DNA REPAIR PROTEIN RECN"/>
    <property type="match status" value="1"/>
</dbReference>
<dbReference type="GO" id="GO:0009432">
    <property type="term" value="P:SOS response"/>
    <property type="evidence" value="ECO:0007669"/>
    <property type="project" value="TreeGrafter"/>
</dbReference>
<comment type="function">
    <text evidence="1">May be involved in recombinational repair of damaged DNA.</text>
</comment>
<dbReference type="NCBIfam" id="NF008121">
    <property type="entry name" value="PRK10869.1"/>
    <property type="match status" value="1"/>
</dbReference>
<accession>A0A3B1BPC1</accession>
<dbReference type="InterPro" id="IPR003395">
    <property type="entry name" value="RecF/RecN/SMC_N"/>
</dbReference>
<keyword evidence="9" id="KW-0175">Coiled coil</keyword>
<dbReference type="GO" id="GO:0043590">
    <property type="term" value="C:bacterial nucleoid"/>
    <property type="evidence" value="ECO:0007669"/>
    <property type="project" value="TreeGrafter"/>
</dbReference>
<dbReference type="InterPro" id="IPR004604">
    <property type="entry name" value="DNA_recomb/repair_RecN"/>
</dbReference>
<evidence type="ECO:0000256" key="1">
    <source>
        <dbReference type="ARBA" id="ARBA00003618"/>
    </source>
</evidence>
<name>A0A3B1BPC1_9ZZZZ</name>
<keyword evidence="5" id="KW-0227">DNA damage</keyword>
<evidence type="ECO:0000259" key="10">
    <source>
        <dbReference type="SMART" id="SM00382"/>
    </source>
</evidence>
<dbReference type="CDD" id="cd03241">
    <property type="entry name" value="ABC_RecN"/>
    <property type="match status" value="2"/>
</dbReference>
<dbReference type="SMART" id="SM00382">
    <property type="entry name" value="AAA"/>
    <property type="match status" value="1"/>
</dbReference>
<dbReference type="PIRSF" id="PIRSF003128">
    <property type="entry name" value="RecN"/>
    <property type="match status" value="1"/>
</dbReference>
<dbReference type="SUPFAM" id="SSF52540">
    <property type="entry name" value="P-loop containing nucleoside triphosphate hydrolases"/>
    <property type="match status" value="1"/>
</dbReference>
<comment type="similarity">
    <text evidence="2">Belongs to the RecN family.</text>
</comment>
<dbReference type="PANTHER" id="PTHR11059:SF0">
    <property type="entry name" value="DNA REPAIR PROTEIN RECN"/>
    <property type="match status" value="1"/>
</dbReference>
<dbReference type="NCBIfam" id="TIGR00634">
    <property type="entry name" value="recN"/>
    <property type="match status" value="1"/>
</dbReference>
<evidence type="ECO:0000313" key="11">
    <source>
        <dbReference type="EMBL" id="VAX13328.1"/>
    </source>
</evidence>
<evidence type="ECO:0000256" key="6">
    <source>
        <dbReference type="ARBA" id="ARBA00022840"/>
    </source>
</evidence>
<evidence type="ECO:0000256" key="2">
    <source>
        <dbReference type="ARBA" id="ARBA00009441"/>
    </source>
</evidence>
<dbReference type="GO" id="GO:0005524">
    <property type="term" value="F:ATP binding"/>
    <property type="evidence" value="ECO:0007669"/>
    <property type="project" value="UniProtKB-KW"/>
</dbReference>
<organism evidence="11">
    <name type="scientific">hydrothermal vent metagenome</name>
    <dbReference type="NCBI Taxonomy" id="652676"/>
    <lineage>
        <taxon>unclassified sequences</taxon>
        <taxon>metagenomes</taxon>
        <taxon>ecological metagenomes</taxon>
    </lineage>
</organism>
<dbReference type="FunFam" id="3.40.50.300:FF:000356">
    <property type="entry name" value="DNA repair protein RecN"/>
    <property type="match status" value="1"/>
</dbReference>
<keyword evidence="4" id="KW-0547">Nucleotide-binding</keyword>
<dbReference type="Gene3D" id="3.40.50.300">
    <property type="entry name" value="P-loop containing nucleotide triphosphate hydrolases"/>
    <property type="match status" value="2"/>
</dbReference>
<feature type="coiled-coil region" evidence="9">
    <location>
        <begin position="328"/>
        <end position="373"/>
    </location>
</feature>
<evidence type="ECO:0000256" key="3">
    <source>
        <dbReference type="ARBA" id="ARBA00021315"/>
    </source>
</evidence>
<evidence type="ECO:0000256" key="5">
    <source>
        <dbReference type="ARBA" id="ARBA00022763"/>
    </source>
</evidence>
<keyword evidence="7" id="KW-0234">DNA repair</keyword>
<dbReference type="InterPro" id="IPR003593">
    <property type="entry name" value="AAA+_ATPase"/>
</dbReference>
<dbReference type="GO" id="GO:0006281">
    <property type="term" value="P:DNA repair"/>
    <property type="evidence" value="ECO:0007669"/>
    <property type="project" value="UniProtKB-KW"/>
</dbReference>
<evidence type="ECO:0000256" key="9">
    <source>
        <dbReference type="SAM" id="Coils"/>
    </source>
</evidence>
<evidence type="ECO:0000256" key="8">
    <source>
        <dbReference type="ARBA" id="ARBA00033408"/>
    </source>
</evidence>
<dbReference type="FunFam" id="3.40.50.300:FF:000319">
    <property type="entry name" value="DNA repair protein RecN"/>
    <property type="match status" value="1"/>
</dbReference>
<feature type="domain" description="AAA+ ATPase" evidence="10">
    <location>
        <begin position="21"/>
        <end position="510"/>
    </location>
</feature>
<dbReference type="InterPro" id="IPR027417">
    <property type="entry name" value="P-loop_NTPase"/>
</dbReference>
<protein>
    <recommendedName>
        <fullName evidence="3">DNA repair protein RecN</fullName>
    </recommendedName>
    <alternativeName>
        <fullName evidence="8">Recombination protein N</fullName>
    </alternativeName>
</protein>
<dbReference type="GO" id="GO:0006310">
    <property type="term" value="P:DNA recombination"/>
    <property type="evidence" value="ECO:0007669"/>
    <property type="project" value="InterPro"/>
</dbReference>
<dbReference type="Pfam" id="PF02463">
    <property type="entry name" value="SMC_N"/>
    <property type="match status" value="1"/>
</dbReference>